<dbReference type="InterPro" id="IPR036383">
    <property type="entry name" value="TSP1_rpt_sf"/>
</dbReference>
<dbReference type="PANTHER" id="PTHR22906:SF43">
    <property type="entry name" value="PROPERDIN"/>
    <property type="match status" value="1"/>
</dbReference>
<accession>A0A9F2NHA8</accession>
<evidence type="ECO:0000256" key="4">
    <source>
        <dbReference type="ARBA" id="ARBA00022737"/>
    </source>
</evidence>
<dbReference type="SUPFAM" id="SSF82895">
    <property type="entry name" value="TSP-1 type 1 repeat"/>
    <property type="match status" value="6"/>
</dbReference>
<dbReference type="RefSeq" id="XP_007423685.1">
    <property type="nucleotide sequence ID" value="XM_007423623.2"/>
</dbReference>
<dbReference type="InterPro" id="IPR000884">
    <property type="entry name" value="TSP1_rpt"/>
</dbReference>
<proteinExistence type="predicted"/>
<organism evidence="7 8">
    <name type="scientific">Python bivittatus</name>
    <name type="common">Burmese python</name>
    <name type="synonym">Python molurus bivittatus</name>
    <dbReference type="NCBI Taxonomy" id="176946"/>
    <lineage>
        <taxon>Eukaryota</taxon>
        <taxon>Metazoa</taxon>
        <taxon>Chordata</taxon>
        <taxon>Craniata</taxon>
        <taxon>Vertebrata</taxon>
        <taxon>Euteleostomi</taxon>
        <taxon>Lepidosauria</taxon>
        <taxon>Squamata</taxon>
        <taxon>Bifurcata</taxon>
        <taxon>Unidentata</taxon>
        <taxon>Episquamata</taxon>
        <taxon>Toxicofera</taxon>
        <taxon>Serpentes</taxon>
        <taxon>Henophidia</taxon>
        <taxon>Pythonidae</taxon>
        <taxon>Python</taxon>
    </lineage>
</organism>
<evidence type="ECO:0000313" key="8">
    <source>
        <dbReference type="RefSeq" id="XP_007423685.1"/>
    </source>
</evidence>
<keyword evidence="5" id="KW-1015">Disulfide bond</keyword>
<dbReference type="Pfam" id="PF00090">
    <property type="entry name" value="TSP_1"/>
    <property type="match status" value="5"/>
</dbReference>
<evidence type="ECO:0000313" key="7">
    <source>
        <dbReference type="Proteomes" id="UP000695026"/>
    </source>
</evidence>
<sequence length="463" mass="51331">MEILGLKRFQFLLVVCWFFVSLEAPAEAENTLCYKDFNEVSGTCSNLLGAEISKEDCCLNHQYGFQLKQGGPCQSCREAKWSEWTSWSACSVSCTEGVQRRSRSCYGYRPGTCLSGSREWEMKACVLKDCCPVMGGWSEWSNWKPCSVTCLTGTQLRERTCTKPAPNCGGTCQGDSRENRPCDTKQICPTHGNWGSWGSWQGCSKTCAIEGSATKPQQLRTRLCNNPSPSSNPPGMPCPGASQESRSCVGLPYCPQDGNWGIWKPLQSCSVTCGVGQILQRRLCDNPAPKHRGKDCSGESIRNQPCTIKVPCPVDGHWSEWSPWKPCGRMVLSYNIKCDDITGIQLRNRSCIGRHHAGKRCAGPLRESRACYNIEGCFMPGTWTDWSSWGLCEPACGPEPKRSRKRVCEPIYPNYSMVVEAENGRRDNVTFWGKPKAGCKPLDGQSKEVVEKLACQNVPPCEG</sequence>
<dbReference type="PANTHER" id="PTHR22906">
    <property type="entry name" value="PROPERDIN"/>
    <property type="match status" value="1"/>
</dbReference>
<evidence type="ECO:0000256" key="5">
    <source>
        <dbReference type="ARBA" id="ARBA00023157"/>
    </source>
</evidence>
<dbReference type="OMA" id="CQACRSP"/>
<dbReference type="Pfam" id="PF18487">
    <property type="entry name" value="TSR"/>
    <property type="match status" value="1"/>
</dbReference>
<evidence type="ECO:0000256" key="2">
    <source>
        <dbReference type="ARBA" id="ARBA00022525"/>
    </source>
</evidence>
<dbReference type="KEGG" id="pbi:103051160"/>
<dbReference type="PRINTS" id="PR01705">
    <property type="entry name" value="TSP1REPEAT"/>
</dbReference>
<dbReference type="Pfam" id="PF22195">
    <property type="entry name" value="TSP1_CFP_C"/>
    <property type="match status" value="1"/>
</dbReference>
<dbReference type="OrthoDB" id="446173at2759"/>
<dbReference type="Gene3D" id="2.20.100.10">
    <property type="entry name" value="Thrombospondin type-1 (TSP1) repeat"/>
    <property type="match status" value="5"/>
</dbReference>
<name>A0A9F2NHA8_PYTBI</name>
<dbReference type="CTD" id="5199"/>
<reference evidence="8" key="1">
    <citation type="submission" date="2025-08" db="UniProtKB">
        <authorList>
            <consortium name="RefSeq"/>
        </authorList>
    </citation>
    <scope>IDENTIFICATION</scope>
    <source>
        <tissue evidence="8">Liver</tissue>
    </source>
</reference>
<protein>
    <submittedName>
        <fullName evidence="8">Properdin</fullName>
    </submittedName>
</protein>
<dbReference type="InterPro" id="IPR054019">
    <property type="entry name" value="CFP_TSR_C"/>
</dbReference>
<comment type="subcellular location">
    <subcellularLocation>
        <location evidence="1">Secreted</location>
    </subcellularLocation>
</comment>
<dbReference type="InterPro" id="IPR049536">
    <property type="entry name" value="CFP_TSR-0"/>
</dbReference>
<feature type="chain" id="PRO_5039896099" evidence="6">
    <location>
        <begin position="29"/>
        <end position="463"/>
    </location>
</feature>
<keyword evidence="2" id="KW-0964">Secreted</keyword>
<keyword evidence="4" id="KW-0677">Repeat</keyword>
<dbReference type="PROSITE" id="PS50092">
    <property type="entry name" value="TSP1"/>
    <property type="match status" value="6"/>
</dbReference>
<evidence type="ECO:0000256" key="6">
    <source>
        <dbReference type="SAM" id="SignalP"/>
    </source>
</evidence>
<gene>
    <name evidence="8" type="primary">CFP</name>
</gene>
<dbReference type="InterPro" id="IPR052065">
    <property type="entry name" value="Compl_asym_regulator"/>
</dbReference>
<dbReference type="SMART" id="SM00209">
    <property type="entry name" value="TSP1"/>
    <property type="match status" value="6"/>
</dbReference>
<dbReference type="FunFam" id="2.20.100.10:FF:000001">
    <property type="entry name" value="semaphorin-5A isoform X1"/>
    <property type="match status" value="2"/>
</dbReference>
<keyword evidence="3 6" id="KW-0732">Signal</keyword>
<keyword evidence="7" id="KW-1185">Reference proteome</keyword>
<dbReference type="GeneID" id="103051160"/>
<evidence type="ECO:0000256" key="3">
    <source>
        <dbReference type="ARBA" id="ARBA00022729"/>
    </source>
</evidence>
<evidence type="ECO:0000256" key="1">
    <source>
        <dbReference type="ARBA" id="ARBA00004613"/>
    </source>
</evidence>
<feature type="signal peptide" evidence="6">
    <location>
        <begin position="1"/>
        <end position="28"/>
    </location>
</feature>
<dbReference type="AlphaFoldDB" id="A0A9F2NHA8"/>
<dbReference type="Proteomes" id="UP000695026">
    <property type="component" value="Unplaced"/>
</dbReference>